<protein>
    <submittedName>
        <fullName evidence="1">Uncharacterized protein</fullName>
    </submittedName>
</protein>
<comment type="caution">
    <text evidence="1">The sequence shown here is derived from an EMBL/GenBank/DDBJ whole genome shotgun (WGS) entry which is preliminary data.</text>
</comment>
<accession>A0ACC2SET5</accession>
<gene>
    <name evidence="1" type="ORF">DSO57_1025785</name>
</gene>
<sequence length="116" mass="12536">MASMIVMACAAPLEVSADVRKAGAATSYVPESIMHLRGVSRANGSEQPNKSQVDNSSDEWDEDARAEAEWEAKKESWRKAFGGIGSSLSPGSSYISKTPEVSMIDRFMTDTDPADF</sequence>
<dbReference type="EMBL" id="QTSX02005117">
    <property type="protein sequence ID" value="KAJ9060922.1"/>
    <property type="molecule type" value="Genomic_DNA"/>
</dbReference>
<dbReference type="Proteomes" id="UP001165960">
    <property type="component" value="Unassembled WGS sequence"/>
</dbReference>
<keyword evidence="2" id="KW-1185">Reference proteome</keyword>
<evidence type="ECO:0000313" key="2">
    <source>
        <dbReference type="Proteomes" id="UP001165960"/>
    </source>
</evidence>
<reference evidence="1" key="1">
    <citation type="submission" date="2022-04" db="EMBL/GenBank/DDBJ databases">
        <title>Genome of the entomopathogenic fungus Entomophthora muscae.</title>
        <authorList>
            <person name="Elya C."/>
            <person name="Lovett B.R."/>
            <person name="Lee E."/>
            <person name="Macias A.M."/>
            <person name="Hajek A.E."/>
            <person name="De Bivort B.L."/>
            <person name="Kasson M.T."/>
            <person name="De Fine Licht H.H."/>
            <person name="Stajich J.E."/>
        </authorList>
    </citation>
    <scope>NUCLEOTIDE SEQUENCE</scope>
    <source>
        <strain evidence="1">Berkeley</strain>
    </source>
</reference>
<organism evidence="1 2">
    <name type="scientific">Entomophthora muscae</name>
    <dbReference type="NCBI Taxonomy" id="34485"/>
    <lineage>
        <taxon>Eukaryota</taxon>
        <taxon>Fungi</taxon>
        <taxon>Fungi incertae sedis</taxon>
        <taxon>Zoopagomycota</taxon>
        <taxon>Entomophthoromycotina</taxon>
        <taxon>Entomophthoromycetes</taxon>
        <taxon>Entomophthorales</taxon>
        <taxon>Entomophthoraceae</taxon>
        <taxon>Entomophthora</taxon>
    </lineage>
</organism>
<proteinExistence type="predicted"/>
<evidence type="ECO:0000313" key="1">
    <source>
        <dbReference type="EMBL" id="KAJ9060922.1"/>
    </source>
</evidence>
<name>A0ACC2SET5_9FUNG</name>